<organism evidence="2 3">
    <name type="scientific">Russula ochroleuca</name>
    <dbReference type="NCBI Taxonomy" id="152965"/>
    <lineage>
        <taxon>Eukaryota</taxon>
        <taxon>Fungi</taxon>
        <taxon>Dikarya</taxon>
        <taxon>Basidiomycota</taxon>
        <taxon>Agaricomycotina</taxon>
        <taxon>Agaricomycetes</taxon>
        <taxon>Russulales</taxon>
        <taxon>Russulaceae</taxon>
        <taxon>Russula</taxon>
    </lineage>
</organism>
<comment type="caution">
    <text evidence="2">The sequence shown here is derived from an EMBL/GenBank/DDBJ whole genome shotgun (WGS) entry which is preliminary data.</text>
</comment>
<reference evidence="2" key="2">
    <citation type="journal article" date="2020" name="Nat. Commun.">
        <title>Large-scale genome sequencing of mycorrhizal fungi provides insights into the early evolution of symbiotic traits.</title>
        <authorList>
            <person name="Miyauchi S."/>
            <person name="Kiss E."/>
            <person name="Kuo A."/>
            <person name="Drula E."/>
            <person name="Kohler A."/>
            <person name="Sanchez-Garcia M."/>
            <person name="Morin E."/>
            <person name="Andreopoulos B."/>
            <person name="Barry K.W."/>
            <person name="Bonito G."/>
            <person name="Buee M."/>
            <person name="Carver A."/>
            <person name="Chen C."/>
            <person name="Cichocki N."/>
            <person name="Clum A."/>
            <person name="Culley D."/>
            <person name="Crous P.W."/>
            <person name="Fauchery L."/>
            <person name="Girlanda M."/>
            <person name="Hayes R.D."/>
            <person name="Keri Z."/>
            <person name="LaButti K."/>
            <person name="Lipzen A."/>
            <person name="Lombard V."/>
            <person name="Magnuson J."/>
            <person name="Maillard F."/>
            <person name="Murat C."/>
            <person name="Nolan M."/>
            <person name="Ohm R.A."/>
            <person name="Pangilinan J."/>
            <person name="Pereira M.F."/>
            <person name="Perotto S."/>
            <person name="Peter M."/>
            <person name="Pfister S."/>
            <person name="Riley R."/>
            <person name="Sitrit Y."/>
            <person name="Stielow J.B."/>
            <person name="Szollosi G."/>
            <person name="Zifcakova L."/>
            <person name="Stursova M."/>
            <person name="Spatafora J.W."/>
            <person name="Tedersoo L."/>
            <person name="Vaario L.M."/>
            <person name="Yamada A."/>
            <person name="Yan M."/>
            <person name="Wang P."/>
            <person name="Xu J."/>
            <person name="Bruns T."/>
            <person name="Baldrian P."/>
            <person name="Vilgalys R."/>
            <person name="Dunand C."/>
            <person name="Henrissat B."/>
            <person name="Grigoriev I.V."/>
            <person name="Hibbett D."/>
            <person name="Nagy L.G."/>
            <person name="Martin F.M."/>
        </authorList>
    </citation>
    <scope>NUCLEOTIDE SEQUENCE</scope>
    <source>
        <strain evidence="2">Prilba</strain>
    </source>
</reference>
<feature type="region of interest" description="Disordered" evidence="1">
    <location>
        <begin position="1"/>
        <end position="88"/>
    </location>
</feature>
<reference evidence="2" key="1">
    <citation type="submission" date="2019-10" db="EMBL/GenBank/DDBJ databases">
        <authorList>
            <consortium name="DOE Joint Genome Institute"/>
            <person name="Kuo A."/>
            <person name="Miyauchi S."/>
            <person name="Kiss E."/>
            <person name="Drula E."/>
            <person name="Kohler A."/>
            <person name="Sanchez-Garcia M."/>
            <person name="Andreopoulos B."/>
            <person name="Barry K.W."/>
            <person name="Bonito G."/>
            <person name="Buee M."/>
            <person name="Carver A."/>
            <person name="Chen C."/>
            <person name="Cichocki N."/>
            <person name="Clum A."/>
            <person name="Culley D."/>
            <person name="Crous P.W."/>
            <person name="Fauchery L."/>
            <person name="Girlanda M."/>
            <person name="Hayes R."/>
            <person name="Keri Z."/>
            <person name="LaButti K."/>
            <person name="Lipzen A."/>
            <person name="Lombard V."/>
            <person name="Magnuson J."/>
            <person name="Maillard F."/>
            <person name="Morin E."/>
            <person name="Murat C."/>
            <person name="Nolan M."/>
            <person name="Ohm R."/>
            <person name="Pangilinan J."/>
            <person name="Pereira M."/>
            <person name="Perotto S."/>
            <person name="Peter M."/>
            <person name="Riley R."/>
            <person name="Sitrit Y."/>
            <person name="Stielow B."/>
            <person name="Szollosi G."/>
            <person name="Zifcakova L."/>
            <person name="Stursova M."/>
            <person name="Spatafora J.W."/>
            <person name="Tedersoo L."/>
            <person name="Vaario L.-M."/>
            <person name="Yamada A."/>
            <person name="Yan M."/>
            <person name="Wang P."/>
            <person name="Xu J."/>
            <person name="Bruns T."/>
            <person name="Baldrian P."/>
            <person name="Vilgalys R."/>
            <person name="Henrissat B."/>
            <person name="Grigoriev I.V."/>
            <person name="Hibbett D."/>
            <person name="Nagy L.G."/>
            <person name="Martin F.M."/>
        </authorList>
    </citation>
    <scope>NUCLEOTIDE SEQUENCE</scope>
    <source>
        <strain evidence="2">Prilba</strain>
    </source>
</reference>
<protein>
    <recommendedName>
        <fullName evidence="4">Proteophosphoglycan ppg4</fullName>
    </recommendedName>
</protein>
<feature type="compositionally biased region" description="Low complexity" evidence="1">
    <location>
        <begin position="904"/>
        <end position="923"/>
    </location>
</feature>
<gene>
    <name evidence="2" type="ORF">DFH94DRAFT_419714</name>
</gene>
<feature type="compositionally biased region" description="Low complexity" evidence="1">
    <location>
        <begin position="715"/>
        <end position="729"/>
    </location>
</feature>
<evidence type="ECO:0008006" key="4">
    <source>
        <dbReference type="Google" id="ProtNLM"/>
    </source>
</evidence>
<feature type="region of interest" description="Disordered" evidence="1">
    <location>
        <begin position="694"/>
        <end position="750"/>
    </location>
</feature>
<feature type="region of interest" description="Disordered" evidence="1">
    <location>
        <begin position="255"/>
        <end position="303"/>
    </location>
</feature>
<keyword evidence="3" id="KW-1185">Reference proteome</keyword>
<feature type="compositionally biased region" description="Pro residues" evidence="1">
    <location>
        <begin position="29"/>
        <end position="43"/>
    </location>
</feature>
<feature type="compositionally biased region" description="Polar residues" evidence="1">
    <location>
        <begin position="586"/>
        <end position="600"/>
    </location>
</feature>
<feature type="compositionally biased region" description="Low complexity" evidence="1">
    <location>
        <begin position="863"/>
        <end position="881"/>
    </location>
</feature>
<dbReference type="AlphaFoldDB" id="A0A9P5MZ27"/>
<accession>A0A9P5MZ27</accession>
<feature type="compositionally biased region" description="Low complexity" evidence="1">
    <location>
        <begin position="601"/>
        <end position="611"/>
    </location>
</feature>
<feature type="compositionally biased region" description="Polar residues" evidence="1">
    <location>
        <begin position="62"/>
        <end position="72"/>
    </location>
</feature>
<feature type="compositionally biased region" description="Basic and acidic residues" evidence="1">
    <location>
        <begin position="694"/>
        <end position="705"/>
    </location>
</feature>
<dbReference type="EMBL" id="WHVB01000006">
    <property type="protein sequence ID" value="KAF8482073.1"/>
    <property type="molecule type" value="Genomic_DNA"/>
</dbReference>
<feature type="compositionally biased region" description="Low complexity" evidence="1">
    <location>
        <begin position="1019"/>
        <end position="1044"/>
    </location>
</feature>
<evidence type="ECO:0000256" key="1">
    <source>
        <dbReference type="SAM" id="MobiDB-lite"/>
    </source>
</evidence>
<evidence type="ECO:0000313" key="3">
    <source>
        <dbReference type="Proteomes" id="UP000759537"/>
    </source>
</evidence>
<feature type="compositionally biased region" description="Polar residues" evidence="1">
    <location>
        <begin position="938"/>
        <end position="950"/>
    </location>
</feature>
<dbReference type="Proteomes" id="UP000759537">
    <property type="component" value="Unassembled WGS sequence"/>
</dbReference>
<feature type="region of interest" description="Disordered" evidence="1">
    <location>
        <begin position="344"/>
        <end position="370"/>
    </location>
</feature>
<evidence type="ECO:0000313" key="2">
    <source>
        <dbReference type="EMBL" id="KAF8482073.1"/>
    </source>
</evidence>
<feature type="region of interest" description="Disordered" evidence="1">
    <location>
        <begin position="584"/>
        <end position="642"/>
    </location>
</feature>
<proteinExistence type="predicted"/>
<feature type="region of interest" description="Disordered" evidence="1">
    <location>
        <begin position="399"/>
        <end position="418"/>
    </location>
</feature>
<feature type="compositionally biased region" description="Polar residues" evidence="1">
    <location>
        <begin position="255"/>
        <end position="280"/>
    </location>
</feature>
<feature type="compositionally biased region" description="Polar residues" evidence="1">
    <location>
        <begin position="612"/>
        <end position="622"/>
    </location>
</feature>
<name>A0A9P5MZ27_9AGAM</name>
<feature type="compositionally biased region" description="Polar residues" evidence="1">
    <location>
        <begin position="629"/>
        <end position="642"/>
    </location>
</feature>
<feature type="compositionally biased region" description="Pro residues" evidence="1">
    <location>
        <begin position="848"/>
        <end position="862"/>
    </location>
</feature>
<feature type="region of interest" description="Disordered" evidence="1">
    <location>
        <begin position="765"/>
        <end position="1078"/>
    </location>
</feature>
<sequence>MISQDASTHPRDASDALSGHPSPIRSAPDTPPSWPRPRTPIPPHRLAKLANALGISAPVPLSQPQNDPAQPSTPEPRRSPAPSIASTHSPVPLSKFLLHVVPPLHIPHESDSSETFHLTPPPPAASGYHTQFERGTLVPLLPTLQSQLWAIAKEYAFPSTAGMILYLVSSAPSPNPDTTVTMPDEPGPRLSEDIWKHLWTRVAKFEAESYSRADTAVGLGFGYMGPPSPLFPQSFSSSSNTLRPLLSPNRVVPQSVTLPLTPTGSTASSNPPTQATFSESSHSEVDTPDSSLPSDSRAATLDLPGLTSPSVIPILAKVEFDIDKRRAAWYGPWIRSRKFNHQKREHRVRTASDPGTPPITGGVSQGDGEADTLKVAPLPLRLVDRQAIPRFLLSAGEGDDDSGYLRLSESPPVLEDDPVSMALSEPAKTEGDSATNGNDDDDEVQALWESQEQPRLALDIPSSPTGAAVLPPLPTEGMVTGTYKKAAPPPLTLMPYSFGMSASAEPSPLPSSSSTRLAYLRDGVSTSSDGGDKRTGTVFDELDLGLDFEDTGEFDEDDPNDQRRSQYALKAKLDEIEKTLVRLSPRTLQHESQPQDQPVKSPSRSSLSSSSVNGPTPGSVNSPPLPSDASRQGIPNTSSAVWPTVPHTSLRLQAAKAGSSSGLENLLAPPKFSLNGAPNPMPASPYKKSFSELEEFKPRRRELNGHEPTYPEIVASSSREPRSASSPIIPLSPDPFNRFPSTPSPPSSSFSTFLEVPLKAKYSAVEVPPEDASSLHSHKDSVVNNLDAVSRPPSSRFSLDSSDEGKSNRTSASLNPVKSIKSLWKKGRKSSISSGSGNAAALQIGSNPPSPLLPPPPPPPVPSISSTSTPRSLTPAPSTASRESVTSLVIPSDRHAPKALYQDTPLLSTRQLQQSRSSPSISSMVFNQESPYPVHVVQSKTTSRLRTASQAARIHSSASLAEVDITPPPSASLPATDKEKASVPKSILKPRRTESSANPLPLELHTARRSQSRVDPVVRRSTTSGGGRTTPPSSASESTRISPTRSRRRSNRTPVLSRPSQDDEAVDSVPRLDLDQRT</sequence>
<dbReference type="OrthoDB" id="2526154at2759"/>